<dbReference type="OrthoDB" id="10039049at2759"/>
<evidence type="ECO:0000256" key="3">
    <source>
        <dbReference type="ARBA" id="ARBA00009010"/>
    </source>
</evidence>
<feature type="transmembrane region" description="Helical" evidence="14">
    <location>
        <begin position="448"/>
        <end position="469"/>
    </location>
</feature>
<feature type="compositionally biased region" description="Low complexity" evidence="13">
    <location>
        <begin position="36"/>
        <end position="45"/>
    </location>
</feature>
<dbReference type="PIRSF" id="PIRSF000439">
    <property type="entry name" value="Oat_ACAT_DAG_ARE"/>
    <property type="match status" value="1"/>
</dbReference>
<dbReference type="GO" id="GO:0005789">
    <property type="term" value="C:endoplasmic reticulum membrane"/>
    <property type="evidence" value="ECO:0007669"/>
    <property type="project" value="UniProtKB-SubCell"/>
</dbReference>
<comment type="function">
    <text evidence="10">Sterol O-acyltransferase that catalyzes the formation of stery esters.</text>
</comment>
<dbReference type="EMBL" id="JAPEVB010000003">
    <property type="protein sequence ID" value="KAJ4391142.1"/>
    <property type="molecule type" value="Genomic_DNA"/>
</dbReference>
<dbReference type="GO" id="GO:0004144">
    <property type="term" value="F:diacylglycerol O-acyltransferase activity"/>
    <property type="evidence" value="ECO:0007669"/>
    <property type="project" value="TreeGrafter"/>
</dbReference>
<dbReference type="Proteomes" id="UP001140453">
    <property type="component" value="Unassembled WGS sequence"/>
</dbReference>
<sequence length="554" mass="61978">MDQASSTATSLTADKDIVRRGGQNAASTTSSSGAHNRTGANATDAAAVARTTALKKALRTKYRHTAAVHSQSRPSTLSHDATDTPSFLGFRNLGLIVLIAGNLRLVLENIQKYGVLICVRCHDFRRQDLQVGFVLYTLVPCCLLVAYLIELFAAYEARTSKLRAANNNWRGKGGGSGSVDGAGAGAGDKGEGSDGTTSPTEDQQARFRRIWYTVVALHLFNISLALIVTSWGVFSYVNHPLIGTIVEMHAIIVWLKTASYALTNRDLRHAYLHPQRGDLDAIPELYRSCSYPSNVTFGNLCYFWWAPTLIYQPVYPRTEKIRWLFVLKRVGECFGLCVVMWVLSAQYAAPTLQNSVRAWQEWDVPGLFERVLKLSTISLVIWLAGFFALFQSFLNALAEVMKFADRSFYDDWWNSDSLGTYWRTWNKPVSNYFRRHVFSPLMGRGWKFNSAAAVVFTVSAVLHELAVGIPTHNVIGIAFLGMLVQLPLVALTKRFEAPDSPVKKMIGNCIFWVTFTIFGQPFAALCYFYAWQIKYGSISEQWKSGQSAWWMKKT</sequence>
<dbReference type="GO" id="GO:0019432">
    <property type="term" value="P:triglyceride biosynthetic process"/>
    <property type="evidence" value="ECO:0007669"/>
    <property type="project" value="TreeGrafter"/>
</dbReference>
<feature type="compositionally biased region" description="Gly residues" evidence="13">
    <location>
        <begin position="174"/>
        <end position="187"/>
    </location>
</feature>
<dbReference type="InterPro" id="IPR004299">
    <property type="entry name" value="MBOAT_fam"/>
</dbReference>
<comment type="subcellular location">
    <subcellularLocation>
        <location evidence="1 11">Endoplasmic reticulum membrane</location>
        <topology evidence="1 11">Multi-pass membrane protein</topology>
    </subcellularLocation>
</comment>
<feature type="compositionally biased region" description="Polar residues" evidence="13">
    <location>
        <begin position="24"/>
        <end position="35"/>
    </location>
</feature>
<feature type="region of interest" description="Disordered" evidence="13">
    <location>
        <begin position="174"/>
        <end position="201"/>
    </location>
</feature>
<feature type="transmembrane region" description="Helical" evidence="14">
    <location>
        <begin position="475"/>
        <end position="493"/>
    </location>
</feature>
<comment type="pathway">
    <text evidence="2">Lipid metabolism.</text>
</comment>
<evidence type="ECO:0000313" key="16">
    <source>
        <dbReference type="Proteomes" id="UP001140453"/>
    </source>
</evidence>
<feature type="region of interest" description="Disordered" evidence="13">
    <location>
        <begin position="1"/>
        <end position="45"/>
    </location>
</feature>
<keyword evidence="8 11" id="KW-0472">Membrane</keyword>
<keyword evidence="16" id="KW-1185">Reference proteome</keyword>
<evidence type="ECO:0000256" key="4">
    <source>
        <dbReference type="ARBA" id="ARBA00022679"/>
    </source>
</evidence>
<keyword evidence="6 11" id="KW-0256">Endoplasmic reticulum</keyword>
<evidence type="ECO:0000256" key="1">
    <source>
        <dbReference type="ARBA" id="ARBA00004477"/>
    </source>
</evidence>
<evidence type="ECO:0000256" key="5">
    <source>
        <dbReference type="ARBA" id="ARBA00022692"/>
    </source>
</evidence>
<evidence type="ECO:0000256" key="10">
    <source>
        <dbReference type="ARBA" id="ARBA00023568"/>
    </source>
</evidence>
<evidence type="ECO:0000256" key="12">
    <source>
        <dbReference type="PIRSR" id="PIRSR000439-1"/>
    </source>
</evidence>
<reference evidence="15" key="1">
    <citation type="submission" date="2022-10" db="EMBL/GenBank/DDBJ databases">
        <title>Tapping the CABI collections for fungal endophytes: first genome assemblies for Collariella, Neodidymelliopsis, Ascochyta clinopodiicola, Didymella pomorum, Didymosphaeria variabile, Neocosmospora piperis and Neocucurbitaria cava.</title>
        <authorList>
            <person name="Hill R."/>
        </authorList>
    </citation>
    <scope>NUCLEOTIDE SEQUENCE</scope>
    <source>
        <strain evidence="15">IMI 355082</strain>
    </source>
</reference>
<feature type="active site" evidence="12">
    <location>
        <position position="463"/>
    </location>
</feature>
<feature type="transmembrane region" description="Helical" evidence="14">
    <location>
        <begin position="210"/>
        <end position="234"/>
    </location>
</feature>
<dbReference type="AlphaFoldDB" id="A0A9W9CW41"/>
<organism evidence="15 16">
    <name type="scientific">Gnomoniopsis smithogilvyi</name>
    <dbReference type="NCBI Taxonomy" id="1191159"/>
    <lineage>
        <taxon>Eukaryota</taxon>
        <taxon>Fungi</taxon>
        <taxon>Dikarya</taxon>
        <taxon>Ascomycota</taxon>
        <taxon>Pezizomycotina</taxon>
        <taxon>Sordariomycetes</taxon>
        <taxon>Sordariomycetidae</taxon>
        <taxon>Diaporthales</taxon>
        <taxon>Gnomoniaceae</taxon>
        <taxon>Gnomoniopsis</taxon>
    </lineage>
</organism>
<keyword evidence="4 11" id="KW-0808">Transferase</keyword>
<feature type="transmembrane region" description="Helical" evidence="14">
    <location>
        <begin position="377"/>
        <end position="398"/>
    </location>
</feature>
<keyword evidence="9 11" id="KW-0012">Acyltransferase</keyword>
<dbReference type="PANTHER" id="PTHR10408">
    <property type="entry name" value="STEROL O-ACYLTRANSFERASE"/>
    <property type="match status" value="1"/>
</dbReference>
<evidence type="ECO:0000256" key="6">
    <source>
        <dbReference type="ARBA" id="ARBA00022824"/>
    </source>
</evidence>
<feature type="transmembrane region" description="Helical" evidence="14">
    <location>
        <begin position="240"/>
        <end position="262"/>
    </location>
</feature>
<feature type="transmembrane region" description="Helical" evidence="14">
    <location>
        <begin position="330"/>
        <end position="349"/>
    </location>
</feature>
<comment type="similarity">
    <text evidence="3 11">Belongs to the membrane-bound acyltransferase family. Sterol o-acyltransferase subfamily.</text>
</comment>
<dbReference type="InterPro" id="IPR014371">
    <property type="entry name" value="Oat_ACAT_DAG_ARE"/>
</dbReference>
<feature type="transmembrane region" description="Helical" evidence="14">
    <location>
        <begin position="133"/>
        <end position="155"/>
    </location>
</feature>
<evidence type="ECO:0000256" key="8">
    <source>
        <dbReference type="ARBA" id="ARBA00023136"/>
    </source>
</evidence>
<evidence type="ECO:0000256" key="2">
    <source>
        <dbReference type="ARBA" id="ARBA00005189"/>
    </source>
</evidence>
<protein>
    <recommendedName>
        <fullName evidence="11">O-acyltransferase</fullName>
    </recommendedName>
</protein>
<evidence type="ECO:0000256" key="7">
    <source>
        <dbReference type="ARBA" id="ARBA00022989"/>
    </source>
</evidence>
<feature type="compositionally biased region" description="Polar residues" evidence="13">
    <location>
        <begin position="1"/>
        <end position="12"/>
    </location>
</feature>
<dbReference type="Pfam" id="PF03062">
    <property type="entry name" value="MBOAT"/>
    <property type="match status" value="1"/>
</dbReference>
<evidence type="ECO:0000256" key="9">
    <source>
        <dbReference type="ARBA" id="ARBA00023315"/>
    </source>
</evidence>
<name>A0A9W9CW41_9PEZI</name>
<gene>
    <name evidence="15" type="ORF">N0V93_004757</name>
</gene>
<proteinExistence type="inferred from homology"/>
<evidence type="ECO:0000313" key="15">
    <source>
        <dbReference type="EMBL" id="KAJ4391142.1"/>
    </source>
</evidence>
<evidence type="ECO:0000256" key="11">
    <source>
        <dbReference type="PIRNR" id="PIRNR000439"/>
    </source>
</evidence>
<dbReference type="PANTHER" id="PTHR10408:SF7">
    <property type="entry name" value="DIACYLGLYCEROL O-ACYLTRANSFERASE 1"/>
    <property type="match status" value="1"/>
</dbReference>
<keyword evidence="7 14" id="KW-1133">Transmembrane helix</keyword>
<evidence type="ECO:0000256" key="14">
    <source>
        <dbReference type="SAM" id="Phobius"/>
    </source>
</evidence>
<keyword evidence="5 14" id="KW-0812">Transmembrane</keyword>
<evidence type="ECO:0000256" key="13">
    <source>
        <dbReference type="SAM" id="MobiDB-lite"/>
    </source>
</evidence>
<comment type="caution">
    <text evidence="15">The sequence shown here is derived from an EMBL/GenBank/DDBJ whole genome shotgun (WGS) entry which is preliminary data.</text>
</comment>
<accession>A0A9W9CW41</accession>
<feature type="transmembrane region" description="Helical" evidence="14">
    <location>
        <begin position="505"/>
        <end position="530"/>
    </location>
</feature>